<keyword evidence="2" id="KW-0812">Transmembrane</keyword>
<name>A0A452XQN4_AEGTS</name>
<proteinExistence type="predicted"/>
<keyword evidence="2" id="KW-0472">Membrane</keyword>
<reference evidence="3" key="3">
    <citation type="journal article" date="2017" name="Nature">
        <title>Genome sequence of the progenitor of the wheat D genome Aegilops tauschii.</title>
        <authorList>
            <person name="Luo M.C."/>
            <person name="Gu Y.Q."/>
            <person name="Puiu D."/>
            <person name="Wang H."/>
            <person name="Twardziok S.O."/>
            <person name="Deal K.R."/>
            <person name="Huo N."/>
            <person name="Zhu T."/>
            <person name="Wang L."/>
            <person name="Wang Y."/>
            <person name="McGuire P.E."/>
            <person name="Liu S."/>
            <person name="Long H."/>
            <person name="Ramasamy R.K."/>
            <person name="Rodriguez J.C."/>
            <person name="Van S.L."/>
            <person name="Yuan L."/>
            <person name="Wang Z."/>
            <person name="Xia Z."/>
            <person name="Xiao L."/>
            <person name="Anderson O.D."/>
            <person name="Ouyang S."/>
            <person name="Liang Y."/>
            <person name="Zimin A.V."/>
            <person name="Pertea G."/>
            <person name="Qi P."/>
            <person name="Bennetzen J.L."/>
            <person name="Dai X."/>
            <person name="Dawson M.W."/>
            <person name="Muller H.G."/>
            <person name="Kugler K."/>
            <person name="Rivarola-Duarte L."/>
            <person name="Spannagl M."/>
            <person name="Mayer K.F.X."/>
            <person name="Lu F.H."/>
            <person name="Bevan M.W."/>
            <person name="Leroy P."/>
            <person name="Li P."/>
            <person name="You F.M."/>
            <person name="Sun Q."/>
            <person name="Liu Z."/>
            <person name="Lyons E."/>
            <person name="Wicker T."/>
            <person name="Salzberg S.L."/>
            <person name="Devos K.M."/>
            <person name="Dvorak J."/>
        </authorList>
    </citation>
    <scope>NUCLEOTIDE SEQUENCE [LARGE SCALE GENOMIC DNA]</scope>
    <source>
        <strain evidence="3">cv. AL8/78</strain>
    </source>
</reference>
<dbReference type="Gramene" id="AET1Gv20114600.1">
    <property type="protein sequence ID" value="AET1Gv20114600.1"/>
    <property type="gene ID" value="AET1Gv20114600"/>
</dbReference>
<dbReference type="PANTHER" id="PTHR12825:SF0">
    <property type="entry name" value="VESICLE TRANSPORT PROTEIN SEC20"/>
    <property type="match status" value="1"/>
</dbReference>
<feature type="region of interest" description="Disordered" evidence="1">
    <location>
        <begin position="65"/>
        <end position="84"/>
    </location>
</feature>
<dbReference type="GO" id="GO:0006890">
    <property type="term" value="P:retrograde vesicle-mediated transport, Golgi to endoplasmic reticulum"/>
    <property type="evidence" value="ECO:0007669"/>
    <property type="project" value="InterPro"/>
</dbReference>
<dbReference type="AlphaFoldDB" id="A0A452XQN4"/>
<evidence type="ECO:0000256" key="1">
    <source>
        <dbReference type="SAM" id="MobiDB-lite"/>
    </source>
</evidence>
<dbReference type="Proteomes" id="UP000015105">
    <property type="component" value="Chromosome 1D"/>
</dbReference>
<protein>
    <submittedName>
        <fullName evidence="3">Uncharacterized protein</fullName>
    </submittedName>
</protein>
<evidence type="ECO:0000313" key="4">
    <source>
        <dbReference type="Proteomes" id="UP000015105"/>
    </source>
</evidence>
<reference evidence="4" key="1">
    <citation type="journal article" date="2014" name="Science">
        <title>Ancient hybridizations among the ancestral genomes of bread wheat.</title>
        <authorList>
            <consortium name="International Wheat Genome Sequencing Consortium,"/>
            <person name="Marcussen T."/>
            <person name="Sandve S.R."/>
            <person name="Heier L."/>
            <person name="Spannagl M."/>
            <person name="Pfeifer M."/>
            <person name="Jakobsen K.S."/>
            <person name="Wulff B.B."/>
            <person name="Steuernagel B."/>
            <person name="Mayer K.F."/>
            <person name="Olsen O.A."/>
        </authorList>
    </citation>
    <scope>NUCLEOTIDE SEQUENCE [LARGE SCALE GENOMIC DNA]</scope>
    <source>
        <strain evidence="4">cv. AL8/78</strain>
    </source>
</reference>
<dbReference type="PANTHER" id="PTHR12825">
    <property type="entry name" value="BNIP1-RELATED"/>
    <property type="match status" value="1"/>
</dbReference>
<dbReference type="GO" id="GO:0031201">
    <property type="term" value="C:SNARE complex"/>
    <property type="evidence" value="ECO:0007669"/>
    <property type="project" value="TreeGrafter"/>
</dbReference>
<reference evidence="3" key="4">
    <citation type="submission" date="2019-03" db="UniProtKB">
        <authorList>
            <consortium name="EnsemblPlants"/>
        </authorList>
    </citation>
    <scope>IDENTIFICATION</scope>
</reference>
<dbReference type="EnsemblPlants" id="AET1Gv20114600.1">
    <property type="protein sequence ID" value="AET1Gv20114600.1"/>
    <property type="gene ID" value="AET1Gv20114600"/>
</dbReference>
<accession>A0A452XQN4</accession>
<sequence length="84" mass="9309">MMRTHGLLTTMQRQDVLDGIIPTIGFLVFSLVVLYIVTRRIGPLILQRKLADAMRSGSVSAEDILEKVQDGPAQTNAPPIYDEL</sequence>
<dbReference type="GO" id="GO:0005783">
    <property type="term" value="C:endoplasmic reticulum"/>
    <property type="evidence" value="ECO:0007669"/>
    <property type="project" value="TreeGrafter"/>
</dbReference>
<keyword evidence="2" id="KW-1133">Transmembrane helix</keyword>
<keyword evidence="4" id="KW-1185">Reference proteome</keyword>
<dbReference type="GO" id="GO:0005484">
    <property type="term" value="F:SNAP receptor activity"/>
    <property type="evidence" value="ECO:0007669"/>
    <property type="project" value="InterPro"/>
</dbReference>
<evidence type="ECO:0000313" key="3">
    <source>
        <dbReference type="EnsemblPlants" id="AET1Gv20114600.1"/>
    </source>
</evidence>
<organism evidence="3 4">
    <name type="scientific">Aegilops tauschii subsp. strangulata</name>
    <name type="common">Goatgrass</name>
    <dbReference type="NCBI Taxonomy" id="200361"/>
    <lineage>
        <taxon>Eukaryota</taxon>
        <taxon>Viridiplantae</taxon>
        <taxon>Streptophyta</taxon>
        <taxon>Embryophyta</taxon>
        <taxon>Tracheophyta</taxon>
        <taxon>Spermatophyta</taxon>
        <taxon>Magnoliopsida</taxon>
        <taxon>Liliopsida</taxon>
        <taxon>Poales</taxon>
        <taxon>Poaceae</taxon>
        <taxon>BOP clade</taxon>
        <taxon>Pooideae</taxon>
        <taxon>Triticodae</taxon>
        <taxon>Triticeae</taxon>
        <taxon>Triticinae</taxon>
        <taxon>Aegilops</taxon>
    </lineage>
</organism>
<evidence type="ECO:0000256" key="2">
    <source>
        <dbReference type="SAM" id="Phobius"/>
    </source>
</evidence>
<reference evidence="3" key="5">
    <citation type="journal article" date="2021" name="G3 (Bethesda)">
        <title>Aegilops tauschii genome assembly Aet v5.0 features greater sequence contiguity and improved annotation.</title>
        <authorList>
            <person name="Wang L."/>
            <person name="Zhu T."/>
            <person name="Rodriguez J.C."/>
            <person name="Deal K.R."/>
            <person name="Dubcovsky J."/>
            <person name="McGuire P.E."/>
            <person name="Lux T."/>
            <person name="Spannagl M."/>
            <person name="Mayer K.F.X."/>
            <person name="Baldrich P."/>
            <person name="Meyers B.C."/>
            <person name="Huo N."/>
            <person name="Gu Y.Q."/>
            <person name="Zhou H."/>
            <person name="Devos K.M."/>
            <person name="Bennetzen J.L."/>
            <person name="Unver T."/>
            <person name="Budak H."/>
            <person name="Gulick P.J."/>
            <person name="Galiba G."/>
            <person name="Kalapos B."/>
            <person name="Nelson D.R."/>
            <person name="Li P."/>
            <person name="You F.M."/>
            <person name="Luo M.C."/>
            <person name="Dvorak J."/>
        </authorList>
    </citation>
    <scope>NUCLEOTIDE SEQUENCE [LARGE SCALE GENOMIC DNA]</scope>
    <source>
        <strain evidence="3">cv. AL8/78</strain>
    </source>
</reference>
<reference evidence="4" key="2">
    <citation type="journal article" date="2017" name="Nat. Plants">
        <title>The Aegilops tauschii genome reveals multiple impacts of transposons.</title>
        <authorList>
            <person name="Zhao G."/>
            <person name="Zou C."/>
            <person name="Li K."/>
            <person name="Wang K."/>
            <person name="Li T."/>
            <person name="Gao L."/>
            <person name="Zhang X."/>
            <person name="Wang H."/>
            <person name="Yang Z."/>
            <person name="Liu X."/>
            <person name="Jiang W."/>
            <person name="Mao L."/>
            <person name="Kong X."/>
            <person name="Jiao Y."/>
            <person name="Jia J."/>
        </authorList>
    </citation>
    <scope>NUCLEOTIDE SEQUENCE [LARGE SCALE GENOMIC DNA]</scope>
    <source>
        <strain evidence="4">cv. AL8/78</strain>
    </source>
</reference>
<dbReference type="InterPro" id="IPR005606">
    <property type="entry name" value="Sec20"/>
</dbReference>
<dbReference type="STRING" id="200361.A0A452XQN4"/>
<feature type="transmembrane region" description="Helical" evidence="2">
    <location>
        <begin position="20"/>
        <end position="38"/>
    </location>
</feature>